<dbReference type="RefSeq" id="WP_110887821.1">
    <property type="nucleotide sequence ID" value="NZ_QJSX01000013.1"/>
</dbReference>
<name>A0A318S8Z7_9DEIO</name>
<proteinExistence type="predicted"/>
<keyword evidence="6" id="KW-1185">Reference proteome</keyword>
<dbReference type="InterPro" id="IPR044068">
    <property type="entry name" value="CB"/>
</dbReference>
<keyword evidence="1 3" id="KW-0238">DNA-binding</keyword>
<evidence type="ECO:0000256" key="2">
    <source>
        <dbReference type="ARBA" id="ARBA00023172"/>
    </source>
</evidence>
<dbReference type="InterPro" id="IPR011010">
    <property type="entry name" value="DNA_brk_join_enz"/>
</dbReference>
<dbReference type="Gene3D" id="1.10.443.10">
    <property type="entry name" value="Intergrase catalytic core"/>
    <property type="match status" value="1"/>
</dbReference>
<keyword evidence="2" id="KW-0233">DNA recombination</keyword>
<gene>
    <name evidence="5" type="ORF">DES52_11398</name>
</gene>
<dbReference type="Proteomes" id="UP000248326">
    <property type="component" value="Unassembled WGS sequence"/>
</dbReference>
<sequence length="303" mass="33678">MIVYIPSADANDRLPEHLRRALARGDIESALHLLDDHTPGKSGGATRRNYLSSWRRYLRWAQSEQRSVLNATPNDAVTYLNALLHAHAHAPATIHNHVARLRALYERLHALGAHLGPNPFDGLRLPTNRPEEHRDVYTDDELDQLLAHATVAGRALLLLGAHAGLTGPQVVRLRWPHVDLTRRLLHADDLTLPIDDDLARELQAYAVERNHGDLLPSDAPLFDIKSDHELRAAVYAACTRALVPYKAWRALRNHAGLRLLRASGDPALVAARLGVRTFKAVEPLVKLLARASDHTISVDDRSS</sequence>
<accession>A0A318S8Z7</accession>
<reference evidence="5 6" key="1">
    <citation type="submission" date="2018-06" db="EMBL/GenBank/DDBJ databases">
        <title>Genomic Encyclopedia of Type Strains, Phase IV (KMG-IV): sequencing the most valuable type-strain genomes for metagenomic binning, comparative biology and taxonomic classification.</title>
        <authorList>
            <person name="Goeker M."/>
        </authorList>
    </citation>
    <scope>NUCLEOTIDE SEQUENCE [LARGE SCALE GENOMIC DNA]</scope>
    <source>
        <strain evidence="5 6">DSM 18048</strain>
    </source>
</reference>
<dbReference type="GO" id="GO:0003677">
    <property type="term" value="F:DNA binding"/>
    <property type="evidence" value="ECO:0007669"/>
    <property type="project" value="UniProtKB-UniRule"/>
</dbReference>
<comment type="caution">
    <text evidence="5">The sequence shown here is derived from an EMBL/GenBank/DDBJ whole genome shotgun (WGS) entry which is preliminary data.</text>
</comment>
<organism evidence="5 6">
    <name type="scientific">Deinococcus yavapaiensis KR-236</name>
    <dbReference type="NCBI Taxonomy" id="694435"/>
    <lineage>
        <taxon>Bacteria</taxon>
        <taxon>Thermotogati</taxon>
        <taxon>Deinococcota</taxon>
        <taxon>Deinococci</taxon>
        <taxon>Deinococcales</taxon>
        <taxon>Deinococcaceae</taxon>
        <taxon>Deinococcus</taxon>
    </lineage>
</organism>
<dbReference type="GO" id="GO:0015074">
    <property type="term" value="P:DNA integration"/>
    <property type="evidence" value="ECO:0007669"/>
    <property type="project" value="InterPro"/>
</dbReference>
<dbReference type="InterPro" id="IPR004107">
    <property type="entry name" value="Integrase_SAM-like_N"/>
</dbReference>
<evidence type="ECO:0000256" key="3">
    <source>
        <dbReference type="PROSITE-ProRule" id="PRU01248"/>
    </source>
</evidence>
<protein>
    <submittedName>
        <fullName evidence="5">Integrase/recombinase XerD</fullName>
    </submittedName>
</protein>
<dbReference type="InterPro" id="IPR013762">
    <property type="entry name" value="Integrase-like_cat_sf"/>
</dbReference>
<dbReference type="AlphaFoldDB" id="A0A318S8Z7"/>
<dbReference type="OrthoDB" id="74123at2"/>
<dbReference type="Pfam" id="PF13495">
    <property type="entry name" value="Phage_int_SAM_4"/>
    <property type="match status" value="1"/>
</dbReference>
<evidence type="ECO:0000313" key="5">
    <source>
        <dbReference type="EMBL" id="PYE52052.1"/>
    </source>
</evidence>
<dbReference type="Gene3D" id="1.10.150.130">
    <property type="match status" value="1"/>
</dbReference>
<dbReference type="InterPro" id="IPR010998">
    <property type="entry name" value="Integrase_recombinase_N"/>
</dbReference>
<evidence type="ECO:0000256" key="1">
    <source>
        <dbReference type="ARBA" id="ARBA00023125"/>
    </source>
</evidence>
<dbReference type="SUPFAM" id="SSF56349">
    <property type="entry name" value="DNA breaking-rejoining enzymes"/>
    <property type="match status" value="1"/>
</dbReference>
<dbReference type="GO" id="GO:0006310">
    <property type="term" value="P:DNA recombination"/>
    <property type="evidence" value="ECO:0007669"/>
    <property type="project" value="UniProtKB-KW"/>
</dbReference>
<evidence type="ECO:0000313" key="6">
    <source>
        <dbReference type="Proteomes" id="UP000248326"/>
    </source>
</evidence>
<dbReference type="EMBL" id="QJSX01000013">
    <property type="protein sequence ID" value="PYE52052.1"/>
    <property type="molecule type" value="Genomic_DNA"/>
</dbReference>
<evidence type="ECO:0000259" key="4">
    <source>
        <dbReference type="PROSITE" id="PS51900"/>
    </source>
</evidence>
<dbReference type="PROSITE" id="PS51900">
    <property type="entry name" value="CB"/>
    <property type="match status" value="1"/>
</dbReference>
<feature type="domain" description="Core-binding (CB)" evidence="4">
    <location>
        <begin position="34"/>
        <end position="109"/>
    </location>
</feature>